<accession>A0A146L266</accession>
<proteinExistence type="inferred from homology"/>
<evidence type="ECO:0000259" key="14">
    <source>
        <dbReference type="PROSITE" id="PS51387"/>
    </source>
</evidence>
<reference evidence="15" key="1">
    <citation type="journal article" date="2016" name="Gigascience">
        <title>De novo construction of an expanded transcriptome assembly for the western tarnished plant bug, Lygus hesperus.</title>
        <authorList>
            <person name="Tassone E.E."/>
            <person name="Geib S.M."/>
            <person name="Hall B."/>
            <person name="Fabrick J.A."/>
            <person name="Brent C.S."/>
            <person name="Hull J.J."/>
        </authorList>
    </citation>
    <scope>NUCLEOTIDE SEQUENCE</scope>
</reference>
<dbReference type="Gene3D" id="1.10.45.10">
    <property type="entry name" value="Vanillyl-alcohol Oxidase, Chain A, domain 4"/>
    <property type="match status" value="1"/>
</dbReference>
<comment type="similarity">
    <text evidence="3 13">Belongs to the FAD-binding oxidoreductase/transferase type 4 family.</text>
</comment>
<evidence type="ECO:0000256" key="12">
    <source>
        <dbReference type="PIRSR" id="PIRSR625650-4"/>
    </source>
</evidence>
<dbReference type="EMBL" id="GDHC01016794">
    <property type="protein sequence ID" value="JAQ01835.1"/>
    <property type="molecule type" value="Transcribed_RNA"/>
</dbReference>
<dbReference type="GO" id="GO:0008609">
    <property type="term" value="F:alkylglycerone-phosphate synthase activity"/>
    <property type="evidence" value="ECO:0007669"/>
    <property type="project" value="UniProtKB-EC"/>
</dbReference>
<evidence type="ECO:0000256" key="8">
    <source>
        <dbReference type="ARBA" id="ARBA00023140"/>
    </source>
</evidence>
<keyword evidence="8 13" id="KW-0576">Peroxisome</keyword>
<dbReference type="InterPro" id="IPR025650">
    <property type="entry name" value="Alkyl-DHAP_Synthase"/>
</dbReference>
<dbReference type="UniPathway" id="UPA00781"/>
<evidence type="ECO:0000256" key="10">
    <source>
        <dbReference type="PIRSR" id="PIRSR625650-2"/>
    </source>
</evidence>
<dbReference type="GO" id="GO:0005777">
    <property type="term" value="C:peroxisome"/>
    <property type="evidence" value="ECO:0007669"/>
    <property type="project" value="UniProtKB-SubCell"/>
</dbReference>
<organism evidence="15">
    <name type="scientific">Lygus hesperus</name>
    <name type="common">Western plant bug</name>
    <dbReference type="NCBI Taxonomy" id="30085"/>
    <lineage>
        <taxon>Eukaryota</taxon>
        <taxon>Metazoa</taxon>
        <taxon>Ecdysozoa</taxon>
        <taxon>Arthropoda</taxon>
        <taxon>Hexapoda</taxon>
        <taxon>Insecta</taxon>
        <taxon>Pterygota</taxon>
        <taxon>Neoptera</taxon>
        <taxon>Paraneoptera</taxon>
        <taxon>Hemiptera</taxon>
        <taxon>Heteroptera</taxon>
        <taxon>Panheteroptera</taxon>
        <taxon>Cimicomorpha</taxon>
        <taxon>Miridae</taxon>
        <taxon>Mirini</taxon>
        <taxon>Lygus</taxon>
    </lineage>
</organism>
<dbReference type="Pfam" id="PF01565">
    <property type="entry name" value="FAD_binding_4"/>
    <property type="match status" value="1"/>
</dbReference>
<dbReference type="InterPro" id="IPR016164">
    <property type="entry name" value="FAD-linked_Oxase-like_C"/>
</dbReference>
<dbReference type="InterPro" id="IPR006094">
    <property type="entry name" value="Oxid_FAD_bind_N"/>
</dbReference>
<keyword evidence="7 11" id="KW-0274">FAD</keyword>
<dbReference type="AlphaFoldDB" id="A0A146L266"/>
<evidence type="ECO:0000256" key="11">
    <source>
        <dbReference type="PIRSR" id="PIRSR625650-3"/>
    </source>
</evidence>
<comment type="function">
    <text evidence="13">Catalyzes the exchange of an acyl for a long-chain alkyl group and the formation of the ether bond in the biosynthesis of ether phospholipids.</text>
</comment>
<evidence type="ECO:0000256" key="6">
    <source>
        <dbReference type="ARBA" id="ARBA00022630"/>
    </source>
</evidence>
<dbReference type="InterPro" id="IPR016167">
    <property type="entry name" value="FAD-bd_PCMH_sub1"/>
</dbReference>
<keyword evidence="13" id="KW-0443">Lipid metabolism</keyword>
<evidence type="ECO:0000256" key="9">
    <source>
        <dbReference type="PIRSR" id="PIRSR625650-1"/>
    </source>
</evidence>
<dbReference type="InterPro" id="IPR016171">
    <property type="entry name" value="Vanillyl_alc_oxidase_C-sub2"/>
</dbReference>
<comment type="pathway">
    <text evidence="2 13">Glycerolipid metabolism; ether lipid biosynthesis.</text>
</comment>
<sequence>MTSPKSSDEKQEEFEARLEQRLLGSAKLQGVIPKKRNDVVKWNGWGYNDSKFVVKPGPVVAFTGNRYPIGELDLPGFTQWVINTFDIDILRKNPSAPLPPPEAYPKPNVPEEFLEEVEKAGISFSLEGEDRLMRCHGQTLHDIYTLRFDLQKSIPKIPDIVVWPETHDHVVKLVEMADKLGLVVIPYGGGTSVSGAVTCPNNELRPIISLDTTQMNQIFWLDRKNLLICCQCGLVGQDLERYVQSRGFTVGHEPDSYEFSTVGGWVATRASGMKKNVYGNIEDLLVSAKMVTPRGVLQRKGLTPRQSIGPDFNHVILGSEGTLGVVTEVVLKIRPVAEVRKYGSAVFPTFSDGVNCMREIAKQRCQPASIRLMDNEQFRFGQALKPPGGYLGSFSEAVKKAYLSNVKRFDLNMICVATLLFEGTKKSVEQQEAKIYEIVKQFGGMPGGEKNGERGYMLTFVIAYIRDIGLEFNVVAESFETSVPWARTLNLCRNVKYVIGKECIKHRVKRFFISHRVTQTYDSGCCVYFYFAFNWEGQEDPIGTYETIEAAARDEILANGGSLSHHHGVGKLRARWYRSQVSELGETLYRHAKQVLDPNNVFGAANLLDDNIL</sequence>
<dbReference type="SUPFAM" id="SSF55103">
    <property type="entry name" value="FAD-linked oxidases, C-terminal domain"/>
    <property type="match status" value="1"/>
</dbReference>
<feature type="binding site" evidence="11">
    <location>
        <begin position="255"/>
        <end position="261"/>
    </location>
    <ligand>
        <name>FAD</name>
        <dbReference type="ChEBI" id="CHEBI:57692"/>
    </ligand>
</feature>
<feature type="site" description="Important for enzyme activity" evidence="12">
    <location>
        <position position="371"/>
    </location>
</feature>
<dbReference type="SUPFAM" id="SSF56176">
    <property type="entry name" value="FAD-binding/transporter-associated domain-like"/>
    <property type="match status" value="1"/>
</dbReference>
<dbReference type="Pfam" id="PF02913">
    <property type="entry name" value="FAD-oxidase_C"/>
    <property type="match status" value="1"/>
</dbReference>
<feature type="domain" description="FAD-binding PCMH-type" evidence="14">
    <location>
        <begin position="154"/>
        <end position="336"/>
    </location>
</feature>
<feature type="binding site" evidence="11">
    <location>
        <begin position="186"/>
        <end position="192"/>
    </location>
    <ligand>
        <name>FAD</name>
        <dbReference type="ChEBI" id="CHEBI:57692"/>
    </ligand>
</feature>
<name>A0A146L266_LYGHE</name>
<keyword evidence="13" id="KW-0808">Transferase</keyword>
<feature type="binding site" evidence="11">
    <location>
        <begin position="268"/>
        <end position="271"/>
    </location>
    <ligand>
        <name>FAD</name>
        <dbReference type="ChEBI" id="CHEBI:57692"/>
    </ligand>
</feature>
<feature type="active site" description="Proton donor/acceptor" evidence="9">
    <location>
        <position position="528"/>
    </location>
</feature>
<dbReference type="InterPro" id="IPR016169">
    <property type="entry name" value="FAD-bd_PCMH_sub2"/>
</dbReference>
<dbReference type="PROSITE" id="PS51387">
    <property type="entry name" value="FAD_PCMH"/>
    <property type="match status" value="1"/>
</dbReference>
<evidence type="ECO:0000256" key="5">
    <source>
        <dbReference type="ARBA" id="ARBA00012385"/>
    </source>
</evidence>
<evidence type="ECO:0000256" key="7">
    <source>
        <dbReference type="ARBA" id="ARBA00022827"/>
    </source>
</evidence>
<dbReference type="GO" id="GO:0008611">
    <property type="term" value="P:ether lipid biosynthetic process"/>
    <property type="evidence" value="ECO:0007669"/>
    <property type="project" value="UniProtKB-UniPathway"/>
</dbReference>
<feature type="non-terminal residue" evidence="15">
    <location>
        <position position="613"/>
    </location>
</feature>
<comment type="subunit">
    <text evidence="4 13">Homodimer.</text>
</comment>
<dbReference type="InterPro" id="IPR036318">
    <property type="entry name" value="FAD-bd_PCMH-like_sf"/>
</dbReference>
<comment type="subcellular location">
    <subcellularLocation>
        <location evidence="1 13">Peroxisome</location>
    </subcellularLocation>
</comment>
<feature type="binding site" evidence="11">
    <location>
        <begin position="320"/>
        <end position="326"/>
    </location>
    <ligand>
        <name>FAD</name>
        <dbReference type="ChEBI" id="CHEBI:57692"/>
    </ligand>
</feature>
<comment type="cofactor">
    <cofactor evidence="11 13">
        <name>FAD</name>
        <dbReference type="ChEBI" id="CHEBI:57692"/>
    </cofactor>
</comment>
<keyword evidence="13" id="KW-0444">Lipid biosynthesis</keyword>
<dbReference type="Gene3D" id="3.30.43.10">
    <property type="entry name" value="Uridine Diphospho-n-acetylenolpyruvylglucosamine Reductase, domain 2"/>
    <property type="match status" value="1"/>
</dbReference>
<evidence type="ECO:0000256" key="3">
    <source>
        <dbReference type="ARBA" id="ARBA00008000"/>
    </source>
</evidence>
<evidence type="ECO:0000313" key="15">
    <source>
        <dbReference type="EMBL" id="JAQ01835.1"/>
    </source>
</evidence>
<dbReference type="EC" id="2.5.1.26" evidence="5 13"/>
<evidence type="ECO:0000256" key="1">
    <source>
        <dbReference type="ARBA" id="ARBA00004275"/>
    </source>
</evidence>
<dbReference type="PANTHER" id="PTHR46568">
    <property type="entry name" value="ALKYLDIHYDROXYACETONEPHOSPHATE SYNTHASE, PEROXISOMAL"/>
    <property type="match status" value="1"/>
</dbReference>
<dbReference type="InterPro" id="IPR004113">
    <property type="entry name" value="FAD-bd_oxidored_4_C"/>
</dbReference>
<evidence type="ECO:0000256" key="2">
    <source>
        <dbReference type="ARBA" id="ARBA00004670"/>
    </source>
</evidence>
<dbReference type="Gene3D" id="3.30.70.3450">
    <property type="match status" value="1"/>
</dbReference>
<evidence type="ECO:0000256" key="4">
    <source>
        <dbReference type="ARBA" id="ARBA00011738"/>
    </source>
</evidence>
<protein>
    <recommendedName>
        <fullName evidence="5 13">Alkylglycerone-phosphate synthase</fullName>
        <shortName evidence="13">Alkyl-DHAP synthase</shortName>
        <ecNumber evidence="5 13">2.5.1.26</ecNumber>
    </recommendedName>
</protein>
<dbReference type="PANTHER" id="PTHR46568:SF1">
    <property type="entry name" value="ALKYLDIHYDROXYACETONEPHOSPHATE SYNTHASE, PEROXISOMAL"/>
    <property type="match status" value="1"/>
</dbReference>
<dbReference type="Gene3D" id="3.30.300.330">
    <property type="match status" value="1"/>
</dbReference>
<comment type="catalytic activity">
    <reaction evidence="13">
        <text>a long chain fatty alcohol + a 1-acylglycerone 3-phosphate = a 1-O-alkylglycerone 3-phosphate + a long-chain fatty acid + H(+)</text>
        <dbReference type="Rhea" id="RHEA:36171"/>
        <dbReference type="ChEBI" id="CHEBI:15378"/>
        <dbReference type="ChEBI" id="CHEBI:17135"/>
        <dbReference type="ChEBI" id="CHEBI:57534"/>
        <dbReference type="ChEBI" id="CHEBI:57560"/>
        <dbReference type="ChEBI" id="CHEBI:73315"/>
        <dbReference type="EC" id="2.5.1.26"/>
    </reaction>
</comment>
<gene>
    <name evidence="15" type="primary">CG10253_2</name>
    <name evidence="15" type="ORF">g.78746</name>
</gene>
<dbReference type="GO" id="GO:0071949">
    <property type="term" value="F:FAD binding"/>
    <property type="evidence" value="ECO:0007669"/>
    <property type="project" value="InterPro"/>
</dbReference>
<keyword evidence="6 13" id="KW-0285">Flavoprotein</keyword>
<dbReference type="Gene3D" id="3.30.160.650">
    <property type="match status" value="1"/>
</dbReference>
<feature type="binding site" evidence="10">
    <location>
        <position position="466"/>
    </location>
    <ligand>
        <name>substrate</name>
    </ligand>
</feature>
<dbReference type="InterPro" id="IPR016166">
    <property type="entry name" value="FAD-bd_PCMH"/>
</dbReference>
<evidence type="ECO:0000256" key="13">
    <source>
        <dbReference type="RuleBase" id="RU363113"/>
    </source>
</evidence>
<dbReference type="Gene3D" id="3.30.465.10">
    <property type="match status" value="1"/>
</dbReference>